<dbReference type="InterPro" id="IPR051698">
    <property type="entry name" value="Transposase_11-like"/>
</dbReference>
<dbReference type="RefSeq" id="WP_011808507.1">
    <property type="nucleotide sequence ID" value="NC_008786.1"/>
</dbReference>
<protein>
    <recommendedName>
        <fullName evidence="1">H repeat-associated protein N-terminal domain-containing protein</fullName>
    </recommendedName>
</protein>
<dbReference type="EMBL" id="CP000542">
    <property type="protein sequence ID" value="ABM56493.1"/>
    <property type="molecule type" value="Genomic_DNA"/>
</dbReference>
<dbReference type="Pfam" id="PF13808">
    <property type="entry name" value="DDE_Tnp_1_assoc"/>
    <property type="match status" value="1"/>
</dbReference>
<name>A1WFT6_VEREI</name>
<sequence>MAEKDTIEEIIEQLRQLKDPRVAGRTDHNLLDILVLALCAVMSGAQGWDDIEDWGHAREGWLRRYLKLRNGIPGHDTIRRVSLRWPVSTPAA</sequence>
<evidence type="ECO:0000313" key="2">
    <source>
        <dbReference type="EMBL" id="ABM56493.1"/>
    </source>
</evidence>
<dbReference type="InterPro" id="IPR032806">
    <property type="entry name" value="YbfD_N"/>
</dbReference>
<dbReference type="KEGG" id="vei:Veis_0711"/>
<dbReference type="AlphaFoldDB" id="A1WFT6"/>
<gene>
    <name evidence="2" type="ordered locus">Veis_0711</name>
</gene>
<dbReference type="PANTHER" id="PTHR30298">
    <property type="entry name" value="H REPEAT-ASSOCIATED PREDICTED TRANSPOSASE"/>
    <property type="match status" value="1"/>
</dbReference>
<organism evidence="2 3">
    <name type="scientific">Verminephrobacter eiseniae (strain EF01-2)</name>
    <dbReference type="NCBI Taxonomy" id="391735"/>
    <lineage>
        <taxon>Bacteria</taxon>
        <taxon>Pseudomonadati</taxon>
        <taxon>Pseudomonadota</taxon>
        <taxon>Betaproteobacteria</taxon>
        <taxon>Burkholderiales</taxon>
        <taxon>Comamonadaceae</taxon>
        <taxon>Verminephrobacter</taxon>
    </lineage>
</organism>
<evidence type="ECO:0000313" key="3">
    <source>
        <dbReference type="Proteomes" id="UP000000374"/>
    </source>
</evidence>
<dbReference type="eggNOG" id="COG5433">
    <property type="taxonomic scope" value="Bacteria"/>
</dbReference>
<accession>A1WFT6</accession>
<evidence type="ECO:0000259" key="1">
    <source>
        <dbReference type="Pfam" id="PF13808"/>
    </source>
</evidence>
<dbReference type="HOGENOM" id="CLU_046404_5_2_4"/>
<reference evidence="3" key="1">
    <citation type="submission" date="2006-12" db="EMBL/GenBank/DDBJ databases">
        <title>Complete sequence of chromosome 1 of Verminephrobacter eiseniae EF01-2.</title>
        <authorList>
            <person name="Copeland A."/>
            <person name="Lucas S."/>
            <person name="Lapidus A."/>
            <person name="Barry K."/>
            <person name="Detter J.C."/>
            <person name="Glavina del Rio T."/>
            <person name="Dalin E."/>
            <person name="Tice H."/>
            <person name="Pitluck S."/>
            <person name="Chertkov O."/>
            <person name="Brettin T."/>
            <person name="Bruce D."/>
            <person name="Han C."/>
            <person name="Tapia R."/>
            <person name="Gilna P."/>
            <person name="Schmutz J."/>
            <person name="Larimer F."/>
            <person name="Land M."/>
            <person name="Hauser L."/>
            <person name="Kyrpides N."/>
            <person name="Kim E."/>
            <person name="Stahl D."/>
            <person name="Richardson P."/>
        </authorList>
    </citation>
    <scope>NUCLEOTIDE SEQUENCE [LARGE SCALE GENOMIC DNA]</scope>
    <source>
        <strain evidence="3">EF01-2</strain>
    </source>
</reference>
<dbReference type="STRING" id="391735.Veis_0711"/>
<dbReference type="Proteomes" id="UP000000374">
    <property type="component" value="Chromosome"/>
</dbReference>
<proteinExistence type="predicted"/>
<feature type="domain" description="H repeat-associated protein N-terminal" evidence="1">
    <location>
        <begin position="12"/>
        <end position="82"/>
    </location>
</feature>
<dbReference type="PANTHER" id="PTHR30298:SF0">
    <property type="entry name" value="PROTEIN YBFL-RELATED"/>
    <property type="match status" value="1"/>
</dbReference>
<keyword evidence="3" id="KW-1185">Reference proteome</keyword>
<dbReference type="GeneID" id="76463901"/>